<reference evidence="1 2" key="1">
    <citation type="submission" date="2015-07" db="EMBL/GenBank/DDBJ databases">
        <title>Isolation and Genomic Characterization of a Novel Halophilic Metal-Reducing Deltaproteobacterium from the Deep Subsurface.</title>
        <authorList>
            <person name="Badalamenti J.P."/>
            <person name="Summers Z.M."/>
            <person name="Gralnick J.A."/>
            <person name="Bond D.R."/>
        </authorList>
    </citation>
    <scope>NUCLEOTIDE SEQUENCE [LARGE SCALE GENOMIC DNA]</scope>
    <source>
        <strain evidence="1 2">WTL</strain>
    </source>
</reference>
<evidence type="ECO:0000313" key="2">
    <source>
        <dbReference type="Proteomes" id="UP000057158"/>
    </source>
</evidence>
<protein>
    <submittedName>
        <fullName evidence="1">Uncharacterized protein</fullName>
    </submittedName>
</protein>
<dbReference type="PATRIC" id="fig|1603606.3.peg.3111"/>
<organism evidence="1 2">
    <name type="scientific">Desulfuromonas soudanensis</name>
    <dbReference type="NCBI Taxonomy" id="1603606"/>
    <lineage>
        <taxon>Bacteria</taxon>
        <taxon>Pseudomonadati</taxon>
        <taxon>Thermodesulfobacteriota</taxon>
        <taxon>Desulfuromonadia</taxon>
        <taxon>Desulfuromonadales</taxon>
        <taxon>Desulfuromonadaceae</taxon>
        <taxon>Desulfuromonas</taxon>
    </lineage>
</organism>
<dbReference type="STRING" id="1603606.DSOUD_2886"/>
<evidence type="ECO:0000313" key="1">
    <source>
        <dbReference type="EMBL" id="ALC17616.1"/>
    </source>
</evidence>
<dbReference type="EMBL" id="CP010802">
    <property type="protein sequence ID" value="ALC17616.1"/>
    <property type="molecule type" value="Genomic_DNA"/>
</dbReference>
<sequence>MFAGGILANPRGKDHVPLEFCASYDDMRRAFEIAGQGKMPADVLDAIATHKSVVYLRFPFDVIGQKSRLLKFTTLIRDLGGYAVKIESAGVAYTWEVWQDLILNP</sequence>
<dbReference type="AlphaFoldDB" id="A0A0M4CYN1"/>
<name>A0A0M4CYN1_9BACT</name>
<proteinExistence type="predicted"/>
<dbReference type="KEGG" id="des:DSOUD_2886"/>
<dbReference type="Proteomes" id="UP000057158">
    <property type="component" value="Chromosome"/>
</dbReference>
<gene>
    <name evidence="1" type="ORF">DSOUD_2886</name>
</gene>
<accession>A0A0M4CYN1</accession>
<keyword evidence="2" id="KW-1185">Reference proteome</keyword>